<dbReference type="InterPro" id="IPR011053">
    <property type="entry name" value="Single_hybrid_motif"/>
</dbReference>
<dbReference type="InterPro" id="IPR023213">
    <property type="entry name" value="CAT-like_dom_sf"/>
</dbReference>
<dbReference type="GO" id="GO:0005737">
    <property type="term" value="C:cytoplasm"/>
    <property type="evidence" value="ECO:0007669"/>
    <property type="project" value="TreeGrafter"/>
</dbReference>
<evidence type="ECO:0000256" key="3">
    <source>
        <dbReference type="ARBA" id="ARBA00011484"/>
    </source>
</evidence>
<dbReference type="InterPro" id="IPR003016">
    <property type="entry name" value="2-oxoA_DH_lipoyl-BS"/>
</dbReference>
<proteinExistence type="inferred from homology"/>
<keyword evidence="8" id="KW-0175">Coiled coil</keyword>
<dbReference type="Gene3D" id="3.30.559.10">
    <property type="entry name" value="Chloramphenicol acetyltransferase-like domain"/>
    <property type="match status" value="1"/>
</dbReference>
<feature type="coiled-coil region" evidence="8">
    <location>
        <begin position="147"/>
        <end position="174"/>
    </location>
</feature>
<keyword evidence="5 7" id="KW-0450">Lipoyl</keyword>
<dbReference type="Gene3D" id="2.40.50.100">
    <property type="match status" value="1"/>
</dbReference>
<evidence type="ECO:0000256" key="6">
    <source>
        <dbReference type="ARBA" id="ARBA00023315"/>
    </source>
</evidence>
<dbReference type="Pfam" id="PF02817">
    <property type="entry name" value="E3_binding"/>
    <property type="match status" value="1"/>
</dbReference>
<dbReference type="Gene3D" id="4.10.320.10">
    <property type="entry name" value="E3-binding domain"/>
    <property type="match status" value="1"/>
</dbReference>
<organism evidence="11">
    <name type="scientific">Candidatus Caldatribacterium californiense</name>
    <dbReference type="NCBI Taxonomy" id="1454726"/>
    <lineage>
        <taxon>Bacteria</taxon>
        <taxon>Pseudomonadati</taxon>
        <taxon>Atribacterota</taxon>
        <taxon>Atribacteria</taxon>
        <taxon>Atribacterales</taxon>
        <taxon>Candidatus Caldatribacteriaceae</taxon>
        <taxon>Candidatus Caldatribacterium</taxon>
    </lineage>
</organism>
<dbReference type="Pfam" id="PF00198">
    <property type="entry name" value="2-oxoacid_dh"/>
    <property type="match status" value="1"/>
</dbReference>
<dbReference type="SUPFAM" id="SSF47005">
    <property type="entry name" value="Peripheral subunit-binding domain of 2-oxo acid dehydrogenase complex"/>
    <property type="match status" value="1"/>
</dbReference>
<feature type="domain" description="Peripheral subunit-binding (PSBD)" evidence="10">
    <location>
        <begin position="121"/>
        <end position="158"/>
    </location>
</feature>
<gene>
    <name evidence="11" type="ORF">ENV30_06525</name>
</gene>
<dbReference type="EC" id="2.3.1.-" evidence="7"/>
<evidence type="ECO:0000259" key="10">
    <source>
        <dbReference type="PROSITE" id="PS51826"/>
    </source>
</evidence>
<dbReference type="InterPro" id="IPR000089">
    <property type="entry name" value="Biotin_lipoyl"/>
</dbReference>
<dbReference type="FunFam" id="3.30.559.10:FF:000007">
    <property type="entry name" value="Dihydrolipoamide acetyltransferase component of pyruvate dehydrogenase complex"/>
    <property type="match status" value="1"/>
</dbReference>
<evidence type="ECO:0000313" key="11">
    <source>
        <dbReference type="EMBL" id="HGI30942.1"/>
    </source>
</evidence>
<evidence type="ECO:0000256" key="1">
    <source>
        <dbReference type="ARBA" id="ARBA00001938"/>
    </source>
</evidence>
<comment type="subunit">
    <text evidence="3">Forms a 24-polypeptide structural core with octahedral symmetry.</text>
</comment>
<keyword evidence="4 7" id="KW-0808">Transferase</keyword>
<dbReference type="Pfam" id="PF00364">
    <property type="entry name" value="Biotin_lipoyl"/>
    <property type="match status" value="1"/>
</dbReference>
<dbReference type="EMBL" id="DTFV01000095">
    <property type="protein sequence ID" value="HGI30942.1"/>
    <property type="molecule type" value="Genomic_DNA"/>
</dbReference>
<dbReference type="PROSITE" id="PS50968">
    <property type="entry name" value="BIOTINYL_LIPOYL"/>
    <property type="match status" value="1"/>
</dbReference>
<dbReference type="GO" id="GO:0016407">
    <property type="term" value="F:acetyltransferase activity"/>
    <property type="evidence" value="ECO:0007669"/>
    <property type="project" value="TreeGrafter"/>
</dbReference>
<dbReference type="InterPro" id="IPR004167">
    <property type="entry name" value="PSBD"/>
</dbReference>
<evidence type="ECO:0000259" key="9">
    <source>
        <dbReference type="PROSITE" id="PS50968"/>
    </source>
</evidence>
<protein>
    <recommendedName>
        <fullName evidence="7">Dihydrolipoamide acetyltransferase component of pyruvate dehydrogenase complex</fullName>
        <ecNumber evidence="7">2.3.1.-</ecNumber>
    </recommendedName>
</protein>
<comment type="cofactor">
    <cofactor evidence="1 7">
        <name>(R)-lipoate</name>
        <dbReference type="ChEBI" id="CHEBI:83088"/>
    </cofactor>
</comment>
<dbReference type="InterPro" id="IPR050743">
    <property type="entry name" value="2-oxoacid_DH_E2_comp"/>
</dbReference>
<comment type="similarity">
    <text evidence="2 7">Belongs to the 2-oxoacid dehydrogenase family.</text>
</comment>
<accession>A0A7V4DEP7</accession>
<dbReference type="PANTHER" id="PTHR43178:SF5">
    <property type="entry name" value="LIPOAMIDE ACYLTRANSFERASE COMPONENT OF BRANCHED-CHAIN ALPHA-KETO ACID DEHYDROGENASE COMPLEX, MITOCHONDRIAL"/>
    <property type="match status" value="1"/>
</dbReference>
<dbReference type="PROSITE" id="PS00189">
    <property type="entry name" value="LIPOYL"/>
    <property type="match status" value="1"/>
</dbReference>
<evidence type="ECO:0000256" key="2">
    <source>
        <dbReference type="ARBA" id="ARBA00007317"/>
    </source>
</evidence>
<dbReference type="GO" id="GO:0031405">
    <property type="term" value="F:lipoic acid binding"/>
    <property type="evidence" value="ECO:0007669"/>
    <property type="project" value="TreeGrafter"/>
</dbReference>
<evidence type="ECO:0000256" key="8">
    <source>
        <dbReference type="SAM" id="Coils"/>
    </source>
</evidence>
<dbReference type="InterPro" id="IPR001078">
    <property type="entry name" value="2-oxoacid_DH_actylTfrase"/>
</dbReference>
<sequence length="409" mass="45199">MAKEVIMPKLGLTMEEGVINKWFVREGERVEKGDPLFEVATDKVNMEVESPASGVVLKILYPEGATVPITEVVAYIGEEGEEVPVPRKGAPEEKPEARERVAEEEIVTQKAETEAAEERIKASPLARKLAREYGIDLATITGTGPGGRIVREDVERARKALEEAKKEVPVTERVPVAPEAEGRVVPLSRMRRIIAQRMVESVRMKPHFFVFQEILAEELVKMRERLLPLVEKETGLRVSYTDILVKVVAKALERYPLLYASFTDEGIVFHEHVNIGVAVALEDGLIVPVVKEVERKSIAQITRELHDLVERAKAGKLAPEEISGGTFTISNLGMFGIDAFTAIINPPESAILACGAIKKKPVFDGKDIVPLAVMELVLSCDHRIVDGAVAAQFMQFLKTLLEEPFALLL</sequence>
<dbReference type="PROSITE" id="PS51826">
    <property type="entry name" value="PSBD"/>
    <property type="match status" value="1"/>
</dbReference>
<comment type="caution">
    <text evidence="11">The sequence shown here is derived from an EMBL/GenBank/DDBJ whole genome shotgun (WGS) entry which is preliminary data.</text>
</comment>
<keyword evidence="6 7" id="KW-0012">Acyltransferase</keyword>
<dbReference type="PANTHER" id="PTHR43178">
    <property type="entry name" value="DIHYDROLIPOAMIDE ACETYLTRANSFERASE COMPONENT OF PYRUVATE DEHYDROGENASE COMPLEX"/>
    <property type="match status" value="1"/>
</dbReference>
<feature type="domain" description="Lipoyl-binding" evidence="9">
    <location>
        <begin position="2"/>
        <end position="77"/>
    </location>
</feature>
<evidence type="ECO:0000256" key="4">
    <source>
        <dbReference type="ARBA" id="ARBA00022679"/>
    </source>
</evidence>
<reference evidence="11" key="1">
    <citation type="journal article" date="2020" name="mSystems">
        <title>Genome- and Community-Level Interaction Insights into Carbon Utilization and Element Cycling Functions of Hydrothermarchaeota in Hydrothermal Sediment.</title>
        <authorList>
            <person name="Zhou Z."/>
            <person name="Liu Y."/>
            <person name="Xu W."/>
            <person name="Pan J."/>
            <person name="Luo Z.H."/>
            <person name="Li M."/>
        </authorList>
    </citation>
    <scope>NUCLEOTIDE SEQUENCE [LARGE SCALE GENOMIC DNA]</scope>
    <source>
        <strain evidence="11">SpSt-747</strain>
    </source>
</reference>
<dbReference type="InterPro" id="IPR036625">
    <property type="entry name" value="E3-bd_dom_sf"/>
</dbReference>
<evidence type="ECO:0000256" key="5">
    <source>
        <dbReference type="ARBA" id="ARBA00022823"/>
    </source>
</evidence>
<name>A0A7V4DEP7_9BACT</name>
<dbReference type="SUPFAM" id="SSF52777">
    <property type="entry name" value="CoA-dependent acyltransferases"/>
    <property type="match status" value="1"/>
</dbReference>
<evidence type="ECO:0000256" key="7">
    <source>
        <dbReference type="RuleBase" id="RU003423"/>
    </source>
</evidence>
<dbReference type="SUPFAM" id="SSF51230">
    <property type="entry name" value="Single hybrid motif"/>
    <property type="match status" value="1"/>
</dbReference>
<dbReference type="AlphaFoldDB" id="A0A7V4DEP7"/>
<dbReference type="CDD" id="cd06849">
    <property type="entry name" value="lipoyl_domain"/>
    <property type="match status" value="1"/>
</dbReference>